<evidence type="ECO:0000313" key="8">
    <source>
        <dbReference type="EMBL" id="SCC22474.1"/>
    </source>
</evidence>
<evidence type="ECO:0000313" key="9">
    <source>
        <dbReference type="Proteomes" id="UP000181997"/>
    </source>
</evidence>
<keyword evidence="5 6" id="KW-0472">Membrane</keyword>
<feature type="transmembrane region" description="Helical" evidence="6">
    <location>
        <begin position="261"/>
        <end position="280"/>
    </location>
</feature>
<dbReference type="PANTHER" id="PTHR35007:SF1">
    <property type="entry name" value="PILUS ASSEMBLY PROTEIN"/>
    <property type="match status" value="1"/>
</dbReference>
<dbReference type="RefSeq" id="WP_058299237.1">
    <property type="nucleotide sequence ID" value="NZ_FMAU01000004.1"/>
</dbReference>
<gene>
    <name evidence="8" type="ORF">GA0061094_3226</name>
</gene>
<sequence>MEQITLVAATLLLTTTVFYLIGSAVMKKKRHRQRVEKYLTTSPLIEEKREENGEKSAGGRLVAALARALEGIKFGDKTKMLLVQAGSSLTPPEFMAIRLIVGGAAGIGLMLLQFPWTLTVISLPVGYLLPKAFMQNKRKKRLQSLPSQLIDTLGMMANSMRAGFSFMQVMQLVGKEMPAPIGPEFEKAVRESGMGVPLETVFKDMLERLPSKELEVVLDAIIAQRKCGGDLTEMLETMEDTIRSRVSILGELNTLTSQGKMSSIIITCLPIGLGLYLYVIDPDYFNPLISQPLGIFMLVTAAVFIVIGWFTIQKILRIEV</sequence>
<evidence type="ECO:0000256" key="1">
    <source>
        <dbReference type="ARBA" id="ARBA00004651"/>
    </source>
</evidence>
<evidence type="ECO:0000256" key="4">
    <source>
        <dbReference type="ARBA" id="ARBA00022989"/>
    </source>
</evidence>
<dbReference type="EMBL" id="FMAU01000004">
    <property type="protein sequence ID" value="SCC22474.1"/>
    <property type="molecule type" value="Genomic_DNA"/>
</dbReference>
<evidence type="ECO:0000256" key="6">
    <source>
        <dbReference type="SAM" id="Phobius"/>
    </source>
</evidence>
<keyword evidence="4 6" id="KW-1133">Transmembrane helix</keyword>
<dbReference type="PANTHER" id="PTHR35007">
    <property type="entry name" value="INTEGRAL MEMBRANE PROTEIN-RELATED"/>
    <property type="match status" value="1"/>
</dbReference>
<feature type="transmembrane region" description="Helical" evidence="6">
    <location>
        <begin position="118"/>
        <end position="134"/>
    </location>
</feature>
<keyword evidence="2" id="KW-1003">Cell membrane</keyword>
<dbReference type="AlphaFoldDB" id="A0A0V8HEZ6"/>
<feature type="domain" description="Type II secretion system protein GspF" evidence="7">
    <location>
        <begin position="155"/>
        <end position="277"/>
    </location>
</feature>
<feature type="transmembrane region" description="Helical" evidence="6">
    <location>
        <begin position="6"/>
        <end position="26"/>
    </location>
</feature>
<dbReference type="InterPro" id="IPR042094">
    <property type="entry name" value="T2SS_GspF_sf"/>
</dbReference>
<dbReference type="OrthoDB" id="9803381at2"/>
<feature type="transmembrane region" description="Helical" evidence="6">
    <location>
        <begin position="292"/>
        <end position="312"/>
    </location>
</feature>
<evidence type="ECO:0000256" key="2">
    <source>
        <dbReference type="ARBA" id="ARBA00022475"/>
    </source>
</evidence>
<dbReference type="GO" id="GO:0005886">
    <property type="term" value="C:plasma membrane"/>
    <property type="evidence" value="ECO:0007669"/>
    <property type="project" value="UniProtKB-SubCell"/>
</dbReference>
<keyword evidence="9" id="KW-1185">Reference proteome</keyword>
<dbReference type="Proteomes" id="UP000181997">
    <property type="component" value="Unassembled WGS sequence"/>
</dbReference>
<protein>
    <submittedName>
        <fullName evidence="8">Tight adherence protein B</fullName>
    </submittedName>
</protein>
<evidence type="ECO:0000256" key="5">
    <source>
        <dbReference type="ARBA" id="ARBA00023136"/>
    </source>
</evidence>
<name>A0A0V8HEZ6_9BACI</name>
<dbReference type="Pfam" id="PF00482">
    <property type="entry name" value="T2SSF"/>
    <property type="match status" value="1"/>
</dbReference>
<evidence type="ECO:0000259" key="7">
    <source>
        <dbReference type="Pfam" id="PF00482"/>
    </source>
</evidence>
<reference evidence="9" key="1">
    <citation type="submission" date="2016-08" db="EMBL/GenBank/DDBJ databases">
        <authorList>
            <person name="Varghese N."/>
            <person name="Submissions Spin"/>
        </authorList>
    </citation>
    <scope>NUCLEOTIDE SEQUENCE [LARGE SCALE GENOMIC DNA]</scope>
    <source>
        <strain evidence="9">SGD-1123</strain>
    </source>
</reference>
<evidence type="ECO:0000256" key="3">
    <source>
        <dbReference type="ARBA" id="ARBA00022692"/>
    </source>
</evidence>
<dbReference type="InterPro" id="IPR018076">
    <property type="entry name" value="T2SS_GspF_dom"/>
</dbReference>
<accession>A0A0V8HEZ6</accession>
<proteinExistence type="predicted"/>
<dbReference type="Gene3D" id="1.20.81.30">
    <property type="entry name" value="Type II secretion system (T2SS), domain F"/>
    <property type="match status" value="1"/>
</dbReference>
<keyword evidence="3 6" id="KW-0812">Transmembrane</keyword>
<organism evidence="8 9">
    <name type="scientific">[Bacillus] enclensis</name>
    <dbReference type="NCBI Taxonomy" id="1402860"/>
    <lineage>
        <taxon>Bacteria</taxon>
        <taxon>Bacillati</taxon>
        <taxon>Bacillota</taxon>
        <taxon>Bacilli</taxon>
        <taxon>Bacillales</taxon>
        <taxon>Bacillaceae</taxon>
        <taxon>Rossellomorea</taxon>
    </lineage>
</organism>
<comment type="subcellular location">
    <subcellularLocation>
        <location evidence="1">Cell membrane</location>
        <topology evidence="1">Multi-pass membrane protein</topology>
    </subcellularLocation>
</comment>